<name>A0A5B7SM26_9FLAO</name>
<gene>
    <name evidence="3" type="ORF">FGM00_06075</name>
</gene>
<dbReference type="Pfam" id="PF01757">
    <property type="entry name" value="Acyl_transf_3"/>
    <property type="match status" value="1"/>
</dbReference>
<dbReference type="Proteomes" id="UP000310017">
    <property type="component" value="Chromosome"/>
</dbReference>
<keyword evidence="1" id="KW-1133">Transmembrane helix</keyword>
<dbReference type="InterPro" id="IPR050623">
    <property type="entry name" value="Glucan_succinyl_AcylTrfase"/>
</dbReference>
<feature type="transmembrane region" description="Helical" evidence="1">
    <location>
        <begin position="132"/>
        <end position="152"/>
    </location>
</feature>
<feature type="transmembrane region" description="Helical" evidence="1">
    <location>
        <begin position="276"/>
        <end position="294"/>
    </location>
</feature>
<feature type="transmembrane region" description="Helical" evidence="1">
    <location>
        <begin position="207"/>
        <end position="227"/>
    </location>
</feature>
<sequence length="375" mass="44284">MQQSQRRYDIDWWRVIAIIAVYLHHICMPFNGDGYHIVNAESSKVLDDVMVFFEQIRLPLLFLISGTATVFAFSKRSWWQFVRERSYRLLIPLVFGLLFIVPPQTYYEHIEAFDSFGHFYAQLFSHLEVNHLWFIENLFYISLGCIPLILFLRSQRSRVIRKHIEKQSNFTYSIFLWALLVIFIKVASKIYFPEDSKSITNLSSTLFYGFFFIAGIVLATVPNLWGFLKKFRRVNLIMAIIGTLFFYGYYYLPDEIASEYLSIDARWAIWHGVSSWISWSVIISLLGYGQIWFNRSSKILTKANEAIYPFYILHQTVIVAMAYYIVRLDVSILWKITLLLGSTFPFILLVYRFLIYPFKLPRILFGIKKDKMSCS</sequence>
<feature type="transmembrane region" description="Helical" evidence="1">
    <location>
        <begin position="52"/>
        <end position="74"/>
    </location>
</feature>
<reference evidence="3 4" key="1">
    <citation type="submission" date="2019-05" db="EMBL/GenBank/DDBJ databases">
        <title>Genome sequencing of F202Z8.</title>
        <authorList>
            <person name="Kwon Y.M."/>
        </authorList>
    </citation>
    <scope>NUCLEOTIDE SEQUENCE [LARGE SCALE GENOMIC DNA]</scope>
    <source>
        <strain evidence="3 4">F202Z8</strain>
    </source>
</reference>
<feature type="transmembrane region" description="Helical" evidence="1">
    <location>
        <begin position="12"/>
        <end position="32"/>
    </location>
</feature>
<proteinExistence type="predicted"/>
<protein>
    <submittedName>
        <fullName evidence="3">Acyltransferase</fullName>
    </submittedName>
</protein>
<dbReference type="RefSeq" id="WP_138852038.1">
    <property type="nucleotide sequence ID" value="NZ_CP040710.1"/>
</dbReference>
<evidence type="ECO:0000313" key="4">
    <source>
        <dbReference type="Proteomes" id="UP000310017"/>
    </source>
</evidence>
<dbReference type="AlphaFoldDB" id="A0A5B7SM26"/>
<organism evidence="3 4">
    <name type="scientific">Aggregatimonas sangjinii</name>
    <dbReference type="NCBI Taxonomy" id="2583587"/>
    <lineage>
        <taxon>Bacteria</taxon>
        <taxon>Pseudomonadati</taxon>
        <taxon>Bacteroidota</taxon>
        <taxon>Flavobacteriia</taxon>
        <taxon>Flavobacteriales</taxon>
        <taxon>Flavobacteriaceae</taxon>
        <taxon>Aggregatimonas</taxon>
    </lineage>
</organism>
<dbReference type="GO" id="GO:0016747">
    <property type="term" value="F:acyltransferase activity, transferring groups other than amino-acyl groups"/>
    <property type="evidence" value="ECO:0007669"/>
    <property type="project" value="InterPro"/>
</dbReference>
<dbReference type="OrthoDB" id="9809782at2"/>
<accession>A0A5B7SM26</accession>
<feature type="transmembrane region" description="Helical" evidence="1">
    <location>
        <begin position="234"/>
        <end position="252"/>
    </location>
</feature>
<feature type="domain" description="Acyltransferase 3" evidence="2">
    <location>
        <begin position="8"/>
        <end position="352"/>
    </location>
</feature>
<evidence type="ECO:0000256" key="1">
    <source>
        <dbReference type="SAM" id="Phobius"/>
    </source>
</evidence>
<dbReference type="InterPro" id="IPR002656">
    <property type="entry name" value="Acyl_transf_3_dom"/>
</dbReference>
<feature type="transmembrane region" description="Helical" evidence="1">
    <location>
        <begin position="86"/>
        <end position="107"/>
    </location>
</feature>
<keyword evidence="1" id="KW-0472">Membrane</keyword>
<dbReference type="PANTHER" id="PTHR36927:SF3">
    <property type="entry name" value="GLUCANS BIOSYNTHESIS PROTEIN C"/>
    <property type="match status" value="1"/>
</dbReference>
<keyword evidence="4" id="KW-1185">Reference proteome</keyword>
<feature type="transmembrane region" description="Helical" evidence="1">
    <location>
        <begin position="332"/>
        <end position="354"/>
    </location>
</feature>
<feature type="transmembrane region" description="Helical" evidence="1">
    <location>
        <begin position="172"/>
        <end position="192"/>
    </location>
</feature>
<dbReference type="KEGG" id="asag:FGM00_06075"/>
<dbReference type="PANTHER" id="PTHR36927">
    <property type="entry name" value="BLR4337 PROTEIN"/>
    <property type="match status" value="1"/>
</dbReference>
<keyword evidence="3" id="KW-0808">Transferase</keyword>
<feature type="transmembrane region" description="Helical" evidence="1">
    <location>
        <begin position="306"/>
        <end position="326"/>
    </location>
</feature>
<evidence type="ECO:0000313" key="3">
    <source>
        <dbReference type="EMBL" id="QCW99685.1"/>
    </source>
</evidence>
<keyword evidence="1" id="KW-0812">Transmembrane</keyword>
<keyword evidence="3" id="KW-0012">Acyltransferase</keyword>
<evidence type="ECO:0000259" key="2">
    <source>
        <dbReference type="Pfam" id="PF01757"/>
    </source>
</evidence>
<dbReference type="EMBL" id="CP040710">
    <property type="protein sequence ID" value="QCW99685.1"/>
    <property type="molecule type" value="Genomic_DNA"/>
</dbReference>